<sequence length="56" mass="6302">MGQQVKCPLCGKRLFDVEDDATGVISIKCIQCKHVAQVRLENQITNNLRKTRVICS</sequence>
<dbReference type="Proteomes" id="UP000239471">
    <property type="component" value="Unassembled WGS sequence"/>
</dbReference>
<gene>
    <name evidence="1" type="ORF">CLVI_00800</name>
</gene>
<organism evidence="1 2">
    <name type="scientific">Clostridium vincentii</name>
    <dbReference type="NCBI Taxonomy" id="52704"/>
    <lineage>
        <taxon>Bacteria</taxon>
        <taxon>Bacillati</taxon>
        <taxon>Bacillota</taxon>
        <taxon>Clostridia</taxon>
        <taxon>Eubacteriales</taxon>
        <taxon>Clostridiaceae</taxon>
        <taxon>Clostridium</taxon>
    </lineage>
</organism>
<reference evidence="1 2" key="1">
    <citation type="submission" date="2018-03" db="EMBL/GenBank/DDBJ databases">
        <title>Genome sequence of Clostridium vincentii DSM 10228.</title>
        <authorList>
            <person name="Poehlein A."/>
            <person name="Daniel R."/>
        </authorList>
    </citation>
    <scope>NUCLEOTIDE SEQUENCE [LARGE SCALE GENOMIC DNA]</scope>
    <source>
        <strain evidence="1 2">DSM 10228</strain>
    </source>
</reference>
<dbReference type="EMBL" id="PVXQ01000001">
    <property type="protein sequence ID" value="PRR84557.1"/>
    <property type="molecule type" value="Genomic_DNA"/>
</dbReference>
<evidence type="ECO:0000313" key="1">
    <source>
        <dbReference type="EMBL" id="PRR84557.1"/>
    </source>
</evidence>
<dbReference type="AlphaFoldDB" id="A0A2T0BL11"/>
<evidence type="ECO:0008006" key="3">
    <source>
        <dbReference type="Google" id="ProtNLM"/>
    </source>
</evidence>
<comment type="caution">
    <text evidence="1">The sequence shown here is derived from an EMBL/GenBank/DDBJ whole genome shotgun (WGS) entry which is preliminary data.</text>
</comment>
<evidence type="ECO:0000313" key="2">
    <source>
        <dbReference type="Proteomes" id="UP000239471"/>
    </source>
</evidence>
<keyword evidence="2" id="KW-1185">Reference proteome</keyword>
<name>A0A2T0BL11_9CLOT</name>
<protein>
    <recommendedName>
        <fullName evidence="3">Mu-like prophage protein Com</fullName>
    </recommendedName>
</protein>
<accession>A0A2T0BL11</accession>
<proteinExistence type="predicted"/>
<dbReference type="RefSeq" id="WP_170065557.1">
    <property type="nucleotide sequence ID" value="NZ_PVXQ01000001.1"/>
</dbReference>